<name>A0A3R7FMD3_9ACTN</name>
<dbReference type="Gene3D" id="3.40.50.720">
    <property type="entry name" value="NAD(P)-binding Rossmann-like Domain"/>
    <property type="match status" value="1"/>
</dbReference>
<dbReference type="PANTHER" id="PTHR44196:SF1">
    <property type="entry name" value="DEHYDROGENASE_REDUCTASE SDR FAMILY MEMBER 7B"/>
    <property type="match status" value="1"/>
</dbReference>
<comment type="caution">
    <text evidence="6">The sequence shown here is derived from an EMBL/GenBank/DDBJ whole genome shotgun (WGS) entry which is preliminary data.</text>
</comment>
<gene>
    <name evidence="6" type="ORF">SFRA_027840</name>
</gene>
<evidence type="ECO:0000256" key="4">
    <source>
        <dbReference type="SAM" id="MobiDB-lite"/>
    </source>
</evidence>
<sequence>MSEWEHEPGRDTGTLPEPAPRPPAPEGGPGPAPESGRRAARPAPGGSAAPAPEHSLPRTSAPVVLVTGASSGIGAAVARRMTATGDRRLLLNGRDRKRLAGVAAASGGTALPGDLATAEGCRALARQALEAAGRVDVLVANAGIGYEGPFETMPPSVLDEVIAVNLTSPLRLVHALLPAMVRRGSGHVVLVASVAGAVGVGGESVYSAAKGGLCVFADSLRHEVRTSGVSVSVVLPGVVDTPFFERRGAPYRRRVPRPVPAERVAEAVCRAVERRQREVFVPRWLRIPARLRGGAPALYHRMASRLA</sequence>
<keyword evidence="7" id="KW-1185">Reference proteome</keyword>
<dbReference type="PRINTS" id="PR00081">
    <property type="entry name" value="GDHRDH"/>
</dbReference>
<evidence type="ECO:0000313" key="7">
    <source>
        <dbReference type="Proteomes" id="UP000028058"/>
    </source>
</evidence>
<dbReference type="PANTHER" id="PTHR44196">
    <property type="entry name" value="DEHYDROGENASE/REDUCTASE SDR FAMILY MEMBER 7B"/>
    <property type="match status" value="1"/>
</dbReference>
<dbReference type="PROSITE" id="PS00061">
    <property type="entry name" value="ADH_SHORT"/>
    <property type="match status" value="1"/>
</dbReference>
<keyword evidence="2" id="KW-0560">Oxidoreductase</keyword>
<dbReference type="SUPFAM" id="SSF51735">
    <property type="entry name" value="NAD(P)-binding Rossmann-fold domains"/>
    <property type="match status" value="1"/>
</dbReference>
<dbReference type="Proteomes" id="UP000028058">
    <property type="component" value="Unassembled WGS sequence"/>
</dbReference>
<dbReference type="EMBL" id="JNAD02000016">
    <property type="protein sequence ID" value="RKM91788.1"/>
    <property type="molecule type" value="Genomic_DNA"/>
</dbReference>
<accession>A0A3R7FMD3</accession>
<feature type="compositionally biased region" description="Pro residues" evidence="4">
    <location>
        <begin position="17"/>
        <end position="32"/>
    </location>
</feature>
<dbReference type="GO" id="GO:0016020">
    <property type="term" value="C:membrane"/>
    <property type="evidence" value="ECO:0007669"/>
    <property type="project" value="TreeGrafter"/>
</dbReference>
<dbReference type="Pfam" id="PF00106">
    <property type="entry name" value="adh_short"/>
    <property type="match status" value="1"/>
</dbReference>
<dbReference type="AlphaFoldDB" id="A0A3R7FMD3"/>
<evidence type="ECO:0000256" key="3">
    <source>
        <dbReference type="RuleBase" id="RU000363"/>
    </source>
</evidence>
<protein>
    <submittedName>
        <fullName evidence="6">SDR family NAD(P)-dependent oxidoreductase</fullName>
    </submittedName>
</protein>
<feature type="compositionally biased region" description="Low complexity" evidence="4">
    <location>
        <begin position="41"/>
        <end position="53"/>
    </location>
</feature>
<dbReference type="InterPro" id="IPR002347">
    <property type="entry name" value="SDR_fam"/>
</dbReference>
<dbReference type="PRINTS" id="PR00080">
    <property type="entry name" value="SDRFAMILY"/>
</dbReference>
<evidence type="ECO:0000256" key="1">
    <source>
        <dbReference type="ARBA" id="ARBA00006484"/>
    </source>
</evidence>
<feature type="domain" description="Ketoreductase" evidence="5">
    <location>
        <begin position="62"/>
        <end position="242"/>
    </location>
</feature>
<feature type="compositionally biased region" description="Basic and acidic residues" evidence="4">
    <location>
        <begin position="1"/>
        <end position="10"/>
    </location>
</feature>
<dbReference type="InterPro" id="IPR020904">
    <property type="entry name" value="Sc_DH/Rdtase_CS"/>
</dbReference>
<reference evidence="6 7" key="1">
    <citation type="journal article" date="2014" name="Genome Announc.">
        <title>Draft Genome Sequence of Streptomyces fradiae ATCC 19609, a Strain Highly Sensitive to Antibiotics.</title>
        <authorList>
            <person name="Bekker O.B."/>
            <person name="Klimina K.M."/>
            <person name="Vatlin A.A."/>
            <person name="Zakharevich N.V."/>
            <person name="Kasianov A.S."/>
            <person name="Danilenko V.N."/>
        </authorList>
    </citation>
    <scope>NUCLEOTIDE SEQUENCE [LARGE SCALE GENOMIC DNA]</scope>
    <source>
        <strain evidence="6 7">ATCC 19609</strain>
    </source>
</reference>
<dbReference type="OrthoDB" id="5178125at2"/>
<proteinExistence type="inferred from homology"/>
<evidence type="ECO:0000259" key="5">
    <source>
        <dbReference type="SMART" id="SM00822"/>
    </source>
</evidence>
<dbReference type="InterPro" id="IPR036291">
    <property type="entry name" value="NAD(P)-bd_dom_sf"/>
</dbReference>
<feature type="region of interest" description="Disordered" evidence="4">
    <location>
        <begin position="1"/>
        <end position="58"/>
    </location>
</feature>
<dbReference type="SMART" id="SM00822">
    <property type="entry name" value="PKS_KR"/>
    <property type="match status" value="1"/>
</dbReference>
<organism evidence="6 7">
    <name type="scientific">Streptomyces xinghaiensis</name>
    <dbReference type="NCBI Taxonomy" id="1038928"/>
    <lineage>
        <taxon>Bacteria</taxon>
        <taxon>Bacillati</taxon>
        <taxon>Actinomycetota</taxon>
        <taxon>Actinomycetes</taxon>
        <taxon>Kitasatosporales</taxon>
        <taxon>Streptomycetaceae</taxon>
        <taxon>Streptomyces</taxon>
    </lineage>
</organism>
<evidence type="ECO:0000256" key="2">
    <source>
        <dbReference type="ARBA" id="ARBA00023002"/>
    </source>
</evidence>
<dbReference type="InterPro" id="IPR057326">
    <property type="entry name" value="KR_dom"/>
</dbReference>
<comment type="similarity">
    <text evidence="1 3">Belongs to the short-chain dehydrogenases/reductases (SDR) family.</text>
</comment>
<evidence type="ECO:0000313" key="6">
    <source>
        <dbReference type="EMBL" id="RKM91788.1"/>
    </source>
</evidence>
<dbReference type="GO" id="GO:0016491">
    <property type="term" value="F:oxidoreductase activity"/>
    <property type="evidence" value="ECO:0007669"/>
    <property type="project" value="UniProtKB-KW"/>
</dbReference>